<dbReference type="AlphaFoldDB" id="A0AA35UTA7"/>
<sequence length="106" mass="12212">MAPNWLMKKAHRVTPVVVKMENPNNWSMVELKVPSEEDFLNDAVSSNKRRAHNKNARQLTWVLLLKAHRAAGCITSIASTTSPLLMRSPACNIRPDRYRNRHRNPR</sequence>
<gene>
    <name evidence="1" type="ORF">LSALG_LOCUS4559</name>
</gene>
<accession>A0AA35UTA7</accession>
<reference evidence="1" key="1">
    <citation type="submission" date="2023-04" db="EMBL/GenBank/DDBJ databases">
        <authorList>
            <person name="Vijverberg K."/>
            <person name="Xiong W."/>
            <person name="Schranz E."/>
        </authorList>
    </citation>
    <scope>NUCLEOTIDE SEQUENCE</scope>
</reference>
<name>A0AA35UTA7_LACSI</name>
<dbReference type="Proteomes" id="UP001177003">
    <property type="component" value="Chromosome 0"/>
</dbReference>
<keyword evidence="2" id="KW-1185">Reference proteome</keyword>
<evidence type="ECO:0000313" key="1">
    <source>
        <dbReference type="EMBL" id="CAI9263884.1"/>
    </source>
</evidence>
<dbReference type="EMBL" id="OX465086">
    <property type="protein sequence ID" value="CAI9263884.1"/>
    <property type="molecule type" value="Genomic_DNA"/>
</dbReference>
<proteinExistence type="predicted"/>
<protein>
    <submittedName>
        <fullName evidence="1">Uncharacterized protein</fullName>
    </submittedName>
</protein>
<evidence type="ECO:0000313" key="2">
    <source>
        <dbReference type="Proteomes" id="UP001177003"/>
    </source>
</evidence>
<organism evidence="1 2">
    <name type="scientific">Lactuca saligna</name>
    <name type="common">Willowleaf lettuce</name>
    <dbReference type="NCBI Taxonomy" id="75948"/>
    <lineage>
        <taxon>Eukaryota</taxon>
        <taxon>Viridiplantae</taxon>
        <taxon>Streptophyta</taxon>
        <taxon>Embryophyta</taxon>
        <taxon>Tracheophyta</taxon>
        <taxon>Spermatophyta</taxon>
        <taxon>Magnoliopsida</taxon>
        <taxon>eudicotyledons</taxon>
        <taxon>Gunneridae</taxon>
        <taxon>Pentapetalae</taxon>
        <taxon>asterids</taxon>
        <taxon>campanulids</taxon>
        <taxon>Asterales</taxon>
        <taxon>Asteraceae</taxon>
        <taxon>Cichorioideae</taxon>
        <taxon>Cichorieae</taxon>
        <taxon>Lactucinae</taxon>
        <taxon>Lactuca</taxon>
    </lineage>
</organism>